<organism evidence="3 4">
    <name type="scientific">Gossypium australe</name>
    <dbReference type="NCBI Taxonomy" id="47621"/>
    <lineage>
        <taxon>Eukaryota</taxon>
        <taxon>Viridiplantae</taxon>
        <taxon>Streptophyta</taxon>
        <taxon>Embryophyta</taxon>
        <taxon>Tracheophyta</taxon>
        <taxon>Spermatophyta</taxon>
        <taxon>Magnoliopsida</taxon>
        <taxon>eudicotyledons</taxon>
        <taxon>Gunneridae</taxon>
        <taxon>Pentapetalae</taxon>
        <taxon>rosids</taxon>
        <taxon>malvids</taxon>
        <taxon>Malvales</taxon>
        <taxon>Malvaceae</taxon>
        <taxon>Malvoideae</taxon>
        <taxon>Gossypium</taxon>
    </lineage>
</organism>
<gene>
    <name evidence="3" type="ORF">EPI10_006891</name>
</gene>
<evidence type="ECO:0000313" key="4">
    <source>
        <dbReference type="Proteomes" id="UP000325315"/>
    </source>
</evidence>
<dbReference type="OrthoDB" id="1919622at2759"/>
<dbReference type="PANTHER" id="PTHR33597">
    <property type="entry name" value="OS02G0760400 PROTEIN"/>
    <property type="match status" value="1"/>
</dbReference>
<feature type="transmembrane region" description="Helical" evidence="1">
    <location>
        <begin position="86"/>
        <end position="106"/>
    </location>
</feature>
<protein>
    <submittedName>
        <fullName evidence="3">Peptide upstream ORF protein</fullName>
    </submittedName>
</protein>
<dbReference type="InterPro" id="IPR057192">
    <property type="entry name" value="DUF7870"/>
</dbReference>
<keyword evidence="1" id="KW-1133">Transmembrane helix</keyword>
<evidence type="ECO:0000256" key="1">
    <source>
        <dbReference type="SAM" id="Phobius"/>
    </source>
</evidence>
<comment type="caution">
    <text evidence="3">The sequence shown here is derived from an EMBL/GenBank/DDBJ whole genome shotgun (WGS) entry which is preliminary data.</text>
</comment>
<keyword evidence="1" id="KW-0472">Membrane</keyword>
<feature type="domain" description="DUF7870" evidence="2">
    <location>
        <begin position="285"/>
        <end position="462"/>
    </location>
</feature>
<keyword evidence="1" id="KW-0812">Transmembrane</keyword>
<sequence>MGKTMEVQRMKELLLLWSRLQSNRVALVALFCLCFNRSFGSMAAHIIYGLLNKFHKNKHKALKNGINLQSGAQLIVKVPRSRVFKLLARFLTVLALTIFLLPWSGIRYIVNDEPALPVYTIKAEVVPEAADPINLESLILLYNDLNNEGILKPGNKGLLLSDDYDEESIQGNSFLTKTDMEFSSTNDFGRLMLIPDESFDFIFTENIQSALEFIDRSLKVGGIVAVQQLDSSLSFNKPSNYKIVYFRKFNSNLFVMKKVENARPIPSSLRRLLGYNTSEAKRAALKKLEDVLLEPPRASSGTSRTYLKRTKYLPDLLGDSLESYPRRVFIDVGLPKKDGGSATTWFVKNYPTRNLKFEMYKIETLTKDSTKKEVPQTAAETGMSNWLRKNVKEEEYVVMKAEAEVVEDMVKSKAIRLVDELFLECKPKGLGGRKNMSRRAYWECLALYGKLRDEGVAVHQWWG</sequence>
<dbReference type="Pfam" id="PF25276">
    <property type="entry name" value="DUF7870"/>
    <property type="match status" value="1"/>
</dbReference>
<proteinExistence type="predicted"/>
<evidence type="ECO:0000313" key="3">
    <source>
        <dbReference type="EMBL" id="KAA3484833.1"/>
    </source>
</evidence>
<dbReference type="Proteomes" id="UP000325315">
    <property type="component" value="Unassembled WGS sequence"/>
</dbReference>
<accession>A0A5B6WTL8</accession>
<dbReference type="AlphaFoldDB" id="A0A5B6WTL8"/>
<evidence type="ECO:0000259" key="2">
    <source>
        <dbReference type="Pfam" id="PF25276"/>
    </source>
</evidence>
<reference evidence="4" key="1">
    <citation type="journal article" date="2019" name="Plant Biotechnol. J.">
        <title>Genome sequencing of the Australian wild diploid species Gossypium australe highlights disease resistance and delayed gland morphogenesis.</title>
        <authorList>
            <person name="Cai Y."/>
            <person name="Cai X."/>
            <person name="Wang Q."/>
            <person name="Wang P."/>
            <person name="Zhang Y."/>
            <person name="Cai C."/>
            <person name="Xu Y."/>
            <person name="Wang K."/>
            <person name="Zhou Z."/>
            <person name="Wang C."/>
            <person name="Geng S."/>
            <person name="Li B."/>
            <person name="Dong Q."/>
            <person name="Hou Y."/>
            <person name="Wang H."/>
            <person name="Ai P."/>
            <person name="Liu Z."/>
            <person name="Yi F."/>
            <person name="Sun M."/>
            <person name="An G."/>
            <person name="Cheng J."/>
            <person name="Zhang Y."/>
            <person name="Shi Q."/>
            <person name="Xie Y."/>
            <person name="Shi X."/>
            <person name="Chang Y."/>
            <person name="Huang F."/>
            <person name="Chen Y."/>
            <person name="Hong S."/>
            <person name="Mi L."/>
            <person name="Sun Q."/>
            <person name="Zhang L."/>
            <person name="Zhou B."/>
            <person name="Peng R."/>
            <person name="Zhang X."/>
            <person name="Liu F."/>
        </authorList>
    </citation>
    <scope>NUCLEOTIDE SEQUENCE [LARGE SCALE GENOMIC DNA]</scope>
    <source>
        <strain evidence="4">cv. PA1801</strain>
    </source>
</reference>
<dbReference type="EMBL" id="SMMG02000002">
    <property type="protein sequence ID" value="KAA3484833.1"/>
    <property type="molecule type" value="Genomic_DNA"/>
</dbReference>
<keyword evidence="4" id="KW-1185">Reference proteome</keyword>
<name>A0A5B6WTL8_9ROSI</name>
<dbReference type="PANTHER" id="PTHR33597:SF11">
    <property type="entry name" value="OS07G0620600 PROTEIN"/>
    <property type="match status" value="1"/>
</dbReference>